<evidence type="ECO:0000313" key="12">
    <source>
        <dbReference type="EMBL" id="RBQ19453.1"/>
    </source>
</evidence>
<dbReference type="Gene3D" id="3.10.20.30">
    <property type="match status" value="1"/>
</dbReference>
<dbReference type="InterPro" id="IPR001041">
    <property type="entry name" value="2Fe-2S_ferredoxin-type"/>
</dbReference>
<gene>
    <name evidence="12" type="ORF">DP939_14560</name>
</gene>
<evidence type="ECO:0000313" key="13">
    <source>
        <dbReference type="Proteomes" id="UP000253303"/>
    </source>
</evidence>
<dbReference type="OrthoDB" id="502624at2"/>
<dbReference type="InterPro" id="IPR017927">
    <property type="entry name" value="FAD-bd_FR_type"/>
</dbReference>
<dbReference type="InterPro" id="IPR017938">
    <property type="entry name" value="Riboflavin_synthase-like_b-brl"/>
</dbReference>
<dbReference type="CDD" id="cd00207">
    <property type="entry name" value="fer2"/>
    <property type="match status" value="1"/>
</dbReference>
<dbReference type="RefSeq" id="WP_113981515.1">
    <property type="nucleotide sequence ID" value="NZ_QMEY01000005.1"/>
</dbReference>
<dbReference type="InterPro" id="IPR012675">
    <property type="entry name" value="Beta-grasp_dom_sf"/>
</dbReference>
<sequence>MTWTEAAVVSRSAATPDIAVIDLAPVAGAAFPAYTAGAHIDVLIDSGLVRQYSLCGPPERGTYRVAVLNEPASRGGSRAMHALKVGDRLRISAPRNRFPLVRARRHLLFAGGIGITPLLAMVRRLRHERAEYTLHYCARGRGRAAFVADLADDPRVTFHFDDEDPGQLLDLARDLGGPRPGTAVYICGPDGFMDHLLGGAETLGWPKEALHKERFGDPPVVTGSSAGAFTVRLAATGAEYLIPEGRSVLEVLLENGVDAPFSCQQGICGTCVVRVLAGDPDHRDDVLTDEERADGLFTICSSRAFSPVLELDLT</sequence>
<dbReference type="PROSITE" id="PS51384">
    <property type="entry name" value="FAD_FR"/>
    <property type="match status" value="1"/>
</dbReference>
<keyword evidence="7" id="KW-0560">Oxidoreductase</keyword>
<dbReference type="InterPro" id="IPR006058">
    <property type="entry name" value="2Fe2S_fd_BS"/>
</dbReference>
<dbReference type="PROSITE" id="PS51085">
    <property type="entry name" value="2FE2S_FER_2"/>
    <property type="match status" value="1"/>
</dbReference>
<dbReference type="GO" id="GO:0046872">
    <property type="term" value="F:metal ion binding"/>
    <property type="evidence" value="ECO:0007669"/>
    <property type="project" value="UniProtKB-KW"/>
</dbReference>
<accession>A0A366M0Y7</accession>
<evidence type="ECO:0000256" key="9">
    <source>
        <dbReference type="ARBA" id="ARBA00023014"/>
    </source>
</evidence>
<dbReference type="PANTHER" id="PTHR47354:SF1">
    <property type="entry name" value="CARNITINE MONOOXYGENASE REDUCTASE SUBUNIT"/>
    <property type="match status" value="1"/>
</dbReference>
<comment type="cofactor">
    <cofactor evidence="1">
        <name>FMN</name>
        <dbReference type="ChEBI" id="CHEBI:58210"/>
    </cofactor>
</comment>
<keyword evidence="6" id="KW-0479">Metal-binding</keyword>
<evidence type="ECO:0000256" key="3">
    <source>
        <dbReference type="ARBA" id="ARBA00022630"/>
    </source>
</evidence>
<dbReference type="SUPFAM" id="SSF54292">
    <property type="entry name" value="2Fe-2S ferredoxin-like"/>
    <property type="match status" value="1"/>
</dbReference>
<feature type="domain" description="2Fe-2S ferredoxin-type" evidence="10">
    <location>
        <begin position="229"/>
        <end position="314"/>
    </location>
</feature>
<keyword evidence="9" id="KW-0411">Iron-sulfur</keyword>
<keyword evidence="8" id="KW-0408">Iron</keyword>
<dbReference type="Gene3D" id="3.40.50.80">
    <property type="entry name" value="Nucleotide-binding domain of ferredoxin-NADP reductase (FNR) module"/>
    <property type="match status" value="1"/>
</dbReference>
<keyword evidence="3" id="KW-0285">Flavoprotein</keyword>
<dbReference type="CDD" id="cd06185">
    <property type="entry name" value="PDR_like"/>
    <property type="match status" value="1"/>
</dbReference>
<evidence type="ECO:0000256" key="8">
    <source>
        <dbReference type="ARBA" id="ARBA00023004"/>
    </source>
</evidence>
<evidence type="ECO:0000259" key="11">
    <source>
        <dbReference type="PROSITE" id="PS51384"/>
    </source>
</evidence>
<comment type="caution">
    <text evidence="12">The sequence shown here is derived from an EMBL/GenBank/DDBJ whole genome shotgun (WGS) entry which is preliminary data.</text>
</comment>
<evidence type="ECO:0000256" key="7">
    <source>
        <dbReference type="ARBA" id="ARBA00023002"/>
    </source>
</evidence>
<feature type="domain" description="FAD-binding FR-type" evidence="11">
    <location>
        <begin position="1"/>
        <end position="101"/>
    </location>
</feature>
<dbReference type="GO" id="GO:0016491">
    <property type="term" value="F:oxidoreductase activity"/>
    <property type="evidence" value="ECO:0007669"/>
    <property type="project" value="UniProtKB-KW"/>
</dbReference>
<dbReference type="InterPro" id="IPR036010">
    <property type="entry name" value="2Fe-2S_ferredoxin-like_sf"/>
</dbReference>
<dbReference type="Pfam" id="PF22290">
    <property type="entry name" value="DmmA-like_N"/>
    <property type="match status" value="1"/>
</dbReference>
<dbReference type="Proteomes" id="UP000253303">
    <property type="component" value="Unassembled WGS sequence"/>
</dbReference>
<dbReference type="PROSITE" id="PS00197">
    <property type="entry name" value="2FE2S_FER_1"/>
    <property type="match status" value="1"/>
</dbReference>
<dbReference type="InterPro" id="IPR039261">
    <property type="entry name" value="FNR_nucleotide-bd"/>
</dbReference>
<proteinExistence type="predicted"/>
<dbReference type="InterPro" id="IPR054582">
    <property type="entry name" value="DmmA-like_N"/>
</dbReference>
<protein>
    <submittedName>
        <fullName evidence="12">Oxidoreductase</fullName>
    </submittedName>
</protein>
<comment type="cofactor">
    <cofactor evidence="2">
        <name>FAD</name>
        <dbReference type="ChEBI" id="CHEBI:57692"/>
    </cofactor>
</comment>
<dbReference type="AlphaFoldDB" id="A0A366M0Y7"/>
<dbReference type="GO" id="GO:0051537">
    <property type="term" value="F:2 iron, 2 sulfur cluster binding"/>
    <property type="evidence" value="ECO:0007669"/>
    <property type="project" value="UniProtKB-KW"/>
</dbReference>
<evidence type="ECO:0000256" key="1">
    <source>
        <dbReference type="ARBA" id="ARBA00001917"/>
    </source>
</evidence>
<evidence type="ECO:0000256" key="5">
    <source>
        <dbReference type="ARBA" id="ARBA00022714"/>
    </source>
</evidence>
<name>A0A366M0Y7_9ACTN</name>
<reference evidence="12 13" key="1">
    <citation type="submission" date="2018-06" db="EMBL/GenBank/DDBJ databases">
        <title>Sphaerisporangium craniellae sp. nov., isolated from a marine sponge in the South China Sea.</title>
        <authorList>
            <person name="Li L."/>
        </authorList>
    </citation>
    <scope>NUCLEOTIDE SEQUENCE [LARGE SCALE GENOMIC DNA]</scope>
    <source>
        <strain evidence="12 13">LHW63015</strain>
    </source>
</reference>
<evidence type="ECO:0000256" key="2">
    <source>
        <dbReference type="ARBA" id="ARBA00001974"/>
    </source>
</evidence>
<dbReference type="SUPFAM" id="SSF52343">
    <property type="entry name" value="Ferredoxin reductase-like, C-terminal NADP-linked domain"/>
    <property type="match status" value="1"/>
</dbReference>
<dbReference type="EMBL" id="QMEY01000005">
    <property type="protein sequence ID" value="RBQ19453.1"/>
    <property type="molecule type" value="Genomic_DNA"/>
</dbReference>
<evidence type="ECO:0000256" key="6">
    <source>
        <dbReference type="ARBA" id="ARBA00022723"/>
    </source>
</evidence>
<dbReference type="Pfam" id="PF00111">
    <property type="entry name" value="Fer2"/>
    <property type="match status" value="1"/>
</dbReference>
<evidence type="ECO:0000256" key="4">
    <source>
        <dbReference type="ARBA" id="ARBA00022643"/>
    </source>
</evidence>
<keyword evidence="13" id="KW-1185">Reference proteome</keyword>
<keyword evidence="5" id="KW-0001">2Fe-2S</keyword>
<dbReference type="Gene3D" id="2.40.30.10">
    <property type="entry name" value="Translation factors"/>
    <property type="match status" value="1"/>
</dbReference>
<dbReference type="PANTHER" id="PTHR47354">
    <property type="entry name" value="NADH OXIDOREDUCTASE HCR"/>
    <property type="match status" value="1"/>
</dbReference>
<evidence type="ECO:0000259" key="10">
    <source>
        <dbReference type="PROSITE" id="PS51085"/>
    </source>
</evidence>
<organism evidence="12 13">
    <name type="scientific">Spongiactinospora rosea</name>
    <dbReference type="NCBI Taxonomy" id="2248750"/>
    <lineage>
        <taxon>Bacteria</taxon>
        <taxon>Bacillati</taxon>
        <taxon>Actinomycetota</taxon>
        <taxon>Actinomycetes</taxon>
        <taxon>Streptosporangiales</taxon>
        <taxon>Streptosporangiaceae</taxon>
        <taxon>Spongiactinospora</taxon>
    </lineage>
</organism>
<dbReference type="SUPFAM" id="SSF63380">
    <property type="entry name" value="Riboflavin synthase domain-like"/>
    <property type="match status" value="1"/>
</dbReference>
<dbReference type="InterPro" id="IPR050415">
    <property type="entry name" value="MRET"/>
</dbReference>
<dbReference type="PRINTS" id="PR00409">
    <property type="entry name" value="PHDIOXRDTASE"/>
</dbReference>
<keyword evidence="4" id="KW-0288">FMN</keyword>